<dbReference type="GO" id="GO:0000701">
    <property type="term" value="F:purine-specific mismatch base pair DNA N-glycosylase activity"/>
    <property type="evidence" value="ECO:0007669"/>
    <property type="project" value="UniProtKB-EC"/>
</dbReference>
<proteinExistence type="inferred from homology"/>
<comment type="function">
    <text evidence="13">Adenine glycosylase active on G-A mispairs.</text>
</comment>
<evidence type="ECO:0000256" key="3">
    <source>
        <dbReference type="ARBA" id="ARBA00012045"/>
    </source>
</evidence>
<dbReference type="SMART" id="SM00525">
    <property type="entry name" value="FES"/>
    <property type="match status" value="1"/>
</dbReference>
<dbReference type="FunFam" id="1.10.340.30:FF:000002">
    <property type="entry name" value="Adenine DNA glycosylase"/>
    <property type="match status" value="1"/>
</dbReference>
<evidence type="ECO:0000256" key="12">
    <source>
        <dbReference type="ARBA" id="ARBA00023295"/>
    </source>
</evidence>
<keyword evidence="8" id="KW-0378">Hydrolase</keyword>
<evidence type="ECO:0000256" key="11">
    <source>
        <dbReference type="ARBA" id="ARBA00023204"/>
    </source>
</evidence>
<dbReference type="GO" id="GO:0035485">
    <property type="term" value="F:adenine/guanine mispair binding"/>
    <property type="evidence" value="ECO:0007669"/>
    <property type="project" value="TreeGrafter"/>
</dbReference>
<keyword evidence="10" id="KW-0411">Iron-sulfur</keyword>
<evidence type="ECO:0000256" key="2">
    <source>
        <dbReference type="ARBA" id="ARBA00008343"/>
    </source>
</evidence>
<keyword evidence="7 13" id="KW-0227">DNA damage</keyword>
<evidence type="ECO:0000256" key="1">
    <source>
        <dbReference type="ARBA" id="ARBA00000843"/>
    </source>
</evidence>
<dbReference type="Pfam" id="PF14815">
    <property type="entry name" value="NUDIX_4"/>
    <property type="match status" value="1"/>
</dbReference>
<evidence type="ECO:0000256" key="9">
    <source>
        <dbReference type="ARBA" id="ARBA00023004"/>
    </source>
</evidence>
<evidence type="ECO:0000313" key="15">
    <source>
        <dbReference type="EMBL" id="KAL0486391.1"/>
    </source>
</evidence>
<protein>
    <recommendedName>
        <fullName evidence="4 13">Adenine DNA glycosylase</fullName>
        <ecNumber evidence="3 13">3.2.2.31</ecNumber>
    </recommendedName>
</protein>
<dbReference type="PANTHER" id="PTHR42944">
    <property type="entry name" value="ADENINE DNA GLYCOSYLASE"/>
    <property type="match status" value="1"/>
</dbReference>
<sequence>MLIYQNRTRSPFKTNLLKWYDENKRVLPWRHSDIASESEVHQRAYGVWVSEIMLQQTRVETVIDYYNKWMKKFPTVRDLAEASLEDVNTQWAGLGYYRRAKFLHQAAQKLVSKQPNKEDVVKLPSEVKDLEELPGVGKYTAGAISSIAFNKVAPLVDVKQDVEGGPRPGDFNQSLMELGALVCIPKNPKCKSCPVNEQCEAYRLKNQNKITSVEQFPVKKKKGASHEEVVASLIIKFEDKYLFVKRPDKGLLANMWEFPTIDITNEEEQTNKTITSKIKSDLLVDDRILQITQIPEDDLKSLKITNCGQITHVFTHINRLIHVYSTEIVSSTGVANDATKWMTHDQLSTSDVPTLVKKVFKQYQDHVAGGRKVQTTLKLKKRKVEEIEEEISADSDSD</sequence>
<dbReference type="SMART" id="SM00478">
    <property type="entry name" value="ENDO3c"/>
    <property type="match status" value="1"/>
</dbReference>
<evidence type="ECO:0000313" key="16">
    <source>
        <dbReference type="Proteomes" id="UP001431209"/>
    </source>
</evidence>
<dbReference type="Pfam" id="PF00730">
    <property type="entry name" value="HhH-GPD"/>
    <property type="match status" value="1"/>
</dbReference>
<dbReference type="InterPro" id="IPR015797">
    <property type="entry name" value="NUDIX_hydrolase-like_dom_sf"/>
</dbReference>
<dbReference type="GO" id="GO:0046872">
    <property type="term" value="F:metal ion binding"/>
    <property type="evidence" value="ECO:0007669"/>
    <property type="project" value="UniProtKB-UniRule"/>
</dbReference>
<dbReference type="Proteomes" id="UP001431209">
    <property type="component" value="Unassembled WGS sequence"/>
</dbReference>
<dbReference type="GO" id="GO:0032357">
    <property type="term" value="F:oxidized purine DNA binding"/>
    <property type="evidence" value="ECO:0007669"/>
    <property type="project" value="TreeGrafter"/>
</dbReference>
<keyword evidence="12 13" id="KW-0326">Glycosidase</keyword>
<keyword evidence="9 13" id="KW-0408">Iron</keyword>
<dbReference type="InterPro" id="IPR004035">
    <property type="entry name" value="Endouclease-III_FeS-bd_BS"/>
</dbReference>
<dbReference type="Gene3D" id="1.10.1670.10">
    <property type="entry name" value="Helix-hairpin-Helix base-excision DNA repair enzymes (C-terminal)"/>
    <property type="match status" value="2"/>
</dbReference>
<comment type="cofactor">
    <cofactor evidence="13">
        <name>[4Fe-4S] cluster</name>
        <dbReference type="ChEBI" id="CHEBI:49883"/>
    </cofactor>
    <text evidence="13">Binds 1 [4Fe-4S] cluster.</text>
</comment>
<dbReference type="InterPro" id="IPR003265">
    <property type="entry name" value="HhH-GPD_domain"/>
</dbReference>
<evidence type="ECO:0000256" key="8">
    <source>
        <dbReference type="ARBA" id="ARBA00022801"/>
    </source>
</evidence>
<dbReference type="CDD" id="cd00056">
    <property type="entry name" value="ENDO3c"/>
    <property type="match status" value="1"/>
</dbReference>
<dbReference type="GO" id="GO:0005634">
    <property type="term" value="C:nucleus"/>
    <property type="evidence" value="ECO:0007669"/>
    <property type="project" value="TreeGrafter"/>
</dbReference>
<dbReference type="InterPro" id="IPR011257">
    <property type="entry name" value="DNA_glycosylase"/>
</dbReference>
<reference evidence="15 16" key="1">
    <citation type="submission" date="2024-03" db="EMBL/GenBank/DDBJ databases">
        <title>The Acrasis kona genome and developmental transcriptomes reveal deep origins of eukaryotic multicellular pathways.</title>
        <authorList>
            <person name="Sheikh S."/>
            <person name="Fu C.-J."/>
            <person name="Brown M.W."/>
            <person name="Baldauf S.L."/>
        </authorList>
    </citation>
    <scope>NUCLEOTIDE SEQUENCE [LARGE SCALE GENOMIC DNA]</scope>
    <source>
        <strain evidence="15 16">ATCC MYA-3509</strain>
    </source>
</reference>
<dbReference type="InterPro" id="IPR003651">
    <property type="entry name" value="Endonuclease3_FeS-loop_motif"/>
</dbReference>
<dbReference type="GO" id="GO:0006284">
    <property type="term" value="P:base-excision repair"/>
    <property type="evidence" value="ECO:0007669"/>
    <property type="project" value="UniProtKB-UniRule"/>
</dbReference>
<dbReference type="PANTHER" id="PTHR42944:SF1">
    <property type="entry name" value="ADENINE DNA GLYCOSYLASE"/>
    <property type="match status" value="1"/>
</dbReference>
<accession>A0AAW2ZB55</accession>
<dbReference type="Gene3D" id="3.90.79.10">
    <property type="entry name" value="Nucleoside Triphosphate Pyrophosphohydrolase"/>
    <property type="match status" value="1"/>
</dbReference>
<dbReference type="CDD" id="cd03431">
    <property type="entry name" value="NUDIX_DNA_Glycosylase_C-MutY"/>
    <property type="match status" value="1"/>
</dbReference>
<keyword evidence="6" id="KW-0479">Metal-binding</keyword>
<evidence type="ECO:0000256" key="4">
    <source>
        <dbReference type="ARBA" id="ARBA00022023"/>
    </source>
</evidence>
<comment type="similarity">
    <text evidence="2 13">Belongs to the Nth/MutY family.</text>
</comment>
<evidence type="ECO:0000256" key="7">
    <source>
        <dbReference type="ARBA" id="ARBA00022763"/>
    </source>
</evidence>
<dbReference type="AlphaFoldDB" id="A0AAW2ZB55"/>
<comment type="catalytic activity">
    <reaction evidence="1 13">
        <text>Hydrolyzes free adenine bases from 7,8-dihydro-8-oxoguanine:adenine mismatched double-stranded DNA, leaving an apurinic site.</text>
        <dbReference type="EC" id="3.2.2.31"/>
    </reaction>
</comment>
<dbReference type="InterPro" id="IPR029119">
    <property type="entry name" value="MutY_C"/>
</dbReference>
<keyword evidence="11" id="KW-0234">DNA repair</keyword>
<feature type="domain" description="HhH-GPD" evidence="14">
    <location>
        <begin position="53"/>
        <end position="181"/>
    </location>
</feature>
<dbReference type="InterPro" id="IPR023170">
    <property type="entry name" value="HhH_base_excis_C"/>
</dbReference>
<organism evidence="15 16">
    <name type="scientific">Acrasis kona</name>
    <dbReference type="NCBI Taxonomy" id="1008807"/>
    <lineage>
        <taxon>Eukaryota</taxon>
        <taxon>Discoba</taxon>
        <taxon>Heterolobosea</taxon>
        <taxon>Tetramitia</taxon>
        <taxon>Eutetramitia</taxon>
        <taxon>Acrasidae</taxon>
        <taxon>Acrasis</taxon>
    </lineage>
</organism>
<dbReference type="GO" id="GO:0051539">
    <property type="term" value="F:4 iron, 4 sulfur cluster binding"/>
    <property type="evidence" value="ECO:0007669"/>
    <property type="project" value="UniProtKB-UniRule"/>
</dbReference>
<dbReference type="GO" id="GO:0034039">
    <property type="term" value="F:8-oxo-7,8-dihydroguanine DNA N-glycosylase activity"/>
    <property type="evidence" value="ECO:0007669"/>
    <property type="project" value="TreeGrafter"/>
</dbReference>
<keyword evidence="16" id="KW-1185">Reference proteome</keyword>
<evidence type="ECO:0000256" key="10">
    <source>
        <dbReference type="ARBA" id="ARBA00023014"/>
    </source>
</evidence>
<name>A0AAW2ZB55_9EUKA</name>
<evidence type="ECO:0000256" key="13">
    <source>
        <dbReference type="RuleBase" id="RU365096"/>
    </source>
</evidence>
<dbReference type="EC" id="3.2.2.31" evidence="3 13"/>
<dbReference type="InterPro" id="IPR044298">
    <property type="entry name" value="MIG/MutY"/>
</dbReference>
<evidence type="ECO:0000259" key="14">
    <source>
        <dbReference type="SMART" id="SM00478"/>
    </source>
</evidence>
<dbReference type="PROSITE" id="PS00764">
    <property type="entry name" value="ENDONUCLEASE_III_1"/>
    <property type="match status" value="1"/>
</dbReference>
<evidence type="ECO:0000256" key="6">
    <source>
        <dbReference type="ARBA" id="ARBA00022723"/>
    </source>
</evidence>
<gene>
    <name evidence="15" type="ORF">AKO1_001975</name>
</gene>
<comment type="caution">
    <text evidence="15">The sequence shown here is derived from an EMBL/GenBank/DDBJ whole genome shotgun (WGS) entry which is preliminary data.</text>
</comment>
<dbReference type="SUPFAM" id="SSF48150">
    <property type="entry name" value="DNA-glycosylase"/>
    <property type="match status" value="1"/>
</dbReference>
<dbReference type="GO" id="GO:0006298">
    <property type="term" value="P:mismatch repair"/>
    <property type="evidence" value="ECO:0007669"/>
    <property type="project" value="TreeGrafter"/>
</dbReference>
<keyword evidence="5" id="KW-0004">4Fe-4S</keyword>
<dbReference type="EMBL" id="JAOPGA020001228">
    <property type="protein sequence ID" value="KAL0486391.1"/>
    <property type="molecule type" value="Genomic_DNA"/>
</dbReference>
<dbReference type="SUPFAM" id="SSF55811">
    <property type="entry name" value="Nudix"/>
    <property type="match status" value="1"/>
</dbReference>
<evidence type="ECO:0000256" key="5">
    <source>
        <dbReference type="ARBA" id="ARBA00022485"/>
    </source>
</evidence>
<dbReference type="Gene3D" id="1.10.340.30">
    <property type="entry name" value="Hypothetical protein, domain 2"/>
    <property type="match status" value="1"/>
</dbReference>